<sequence length="65" mass="7446">MKIFFISWAMTAIAFTFYASHYKLFGFKNLAKTTGNLVILFSLGIFVFSISCLIYREAMIYAILS</sequence>
<organism evidence="2 3">
    <name type="scientific">Candidatus Methylopumilus turicensis</name>
    <dbReference type="NCBI Taxonomy" id="1581680"/>
    <lineage>
        <taxon>Bacteria</taxon>
        <taxon>Pseudomonadati</taxon>
        <taxon>Pseudomonadota</taxon>
        <taxon>Betaproteobacteria</taxon>
        <taxon>Nitrosomonadales</taxon>
        <taxon>Methylophilaceae</taxon>
        <taxon>Candidatus Methylopumilus</taxon>
    </lineage>
</organism>
<feature type="transmembrane region" description="Helical" evidence="1">
    <location>
        <begin position="35"/>
        <end position="55"/>
    </location>
</feature>
<dbReference type="HOGENOM" id="CLU_2844797_0_0_4"/>
<keyword evidence="1" id="KW-1133">Transmembrane helix</keyword>
<dbReference type="Proteomes" id="UP000056322">
    <property type="component" value="Chromosome 1"/>
</dbReference>
<proteinExistence type="predicted"/>
<keyword evidence="1" id="KW-0812">Transmembrane</keyword>
<protein>
    <submittedName>
        <fullName evidence="2">Uncharacterized protein</fullName>
    </submittedName>
</protein>
<dbReference type="EMBL" id="LN794158">
    <property type="protein sequence ID" value="CEN55555.1"/>
    <property type="molecule type" value="Genomic_DNA"/>
</dbReference>
<gene>
    <name evidence="2" type="ORF">BN1209_0509</name>
</gene>
<accession>A0A0B7IYH4</accession>
<dbReference type="KEGG" id="mbac:BN1209_0509"/>
<dbReference type="RefSeq" id="WP_045750808.1">
    <property type="nucleotide sequence ID" value="NZ_LN794158.1"/>
</dbReference>
<keyword evidence="3" id="KW-1185">Reference proteome</keyword>
<name>A0A0B7IYH4_9PROT</name>
<dbReference type="STRING" id="1581680.BN1209_0509"/>
<evidence type="ECO:0000313" key="3">
    <source>
        <dbReference type="Proteomes" id="UP000056322"/>
    </source>
</evidence>
<keyword evidence="1" id="KW-0472">Membrane</keyword>
<reference evidence="3" key="1">
    <citation type="submission" date="2014-12" db="EMBL/GenBank/DDBJ databases">
        <authorList>
            <person name="Salcher M.M."/>
        </authorList>
    </citation>
    <scope>NUCLEOTIDE SEQUENCE [LARGE SCALE GENOMIC DNA]</scope>
    <source>
        <strain evidence="3">MMS-10A-171</strain>
    </source>
</reference>
<dbReference type="AlphaFoldDB" id="A0A0B7IYH4"/>
<evidence type="ECO:0000313" key="2">
    <source>
        <dbReference type="EMBL" id="CEN55555.1"/>
    </source>
</evidence>
<evidence type="ECO:0000256" key="1">
    <source>
        <dbReference type="SAM" id="Phobius"/>
    </source>
</evidence>